<accession>F7YX92</accession>
<protein>
    <submittedName>
        <fullName evidence="2">Ribosome biogenesis GTPase YqeH</fullName>
    </submittedName>
</protein>
<evidence type="ECO:0000313" key="2">
    <source>
        <dbReference type="EMBL" id="AEH51280.1"/>
    </source>
</evidence>
<name>F7YX92_9THEM</name>
<dbReference type="Gene3D" id="3.40.50.300">
    <property type="entry name" value="P-loop containing nucleotide triphosphate hydrolases"/>
    <property type="match status" value="1"/>
</dbReference>
<dbReference type="AlphaFoldDB" id="F7YX92"/>
<dbReference type="PROSITE" id="PS51721">
    <property type="entry name" value="G_CP"/>
    <property type="match status" value="1"/>
</dbReference>
<gene>
    <name evidence="2" type="ORF">Theth_1208</name>
</gene>
<dbReference type="OrthoDB" id="9773841at2"/>
<reference evidence="2 3" key="1">
    <citation type="submission" date="2010-11" db="EMBL/GenBank/DDBJ databases">
        <title>The complete genome of Thermotoga thermarum DSM 5069.</title>
        <authorList>
            <consortium name="US DOE Joint Genome Institute (JGI-PGF)"/>
            <person name="Lucas S."/>
            <person name="Copeland A."/>
            <person name="Lapidus A."/>
            <person name="Bruce D."/>
            <person name="Goodwin L."/>
            <person name="Pitluck S."/>
            <person name="Kyrpides N."/>
            <person name="Mavromatis K."/>
            <person name="Ivanova N."/>
            <person name="Zeytun A."/>
            <person name="Brettin T."/>
            <person name="Detter J.C."/>
            <person name="Tapia R."/>
            <person name="Han C."/>
            <person name="Land M."/>
            <person name="Hauser L."/>
            <person name="Markowitz V."/>
            <person name="Cheng J.-F."/>
            <person name="Hugenholtz P."/>
            <person name="Woyke T."/>
            <person name="Wu D."/>
            <person name="Spring S."/>
            <person name="Schroeder M."/>
            <person name="Brambilla E."/>
            <person name="Klenk H.-P."/>
            <person name="Eisen J.A."/>
        </authorList>
    </citation>
    <scope>NUCLEOTIDE SEQUENCE [LARGE SCALE GENOMIC DNA]</scope>
    <source>
        <strain evidence="2 3">DSM 5069</strain>
    </source>
</reference>
<dbReference type="GO" id="GO:0005524">
    <property type="term" value="F:ATP binding"/>
    <property type="evidence" value="ECO:0007669"/>
    <property type="project" value="InterPro"/>
</dbReference>
<keyword evidence="3" id="KW-1185">Reference proteome</keyword>
<dbReference type="CDD" id="cd01855">
    <property type="entry name" value="YqeH"/>
    <property type="match status" value="1"/>
</dbReference>
<dbReference type="eggNOG" id="COG1161">
    <property type="taxonomic scope" value="Bacteria"/>
</dbReference>
<dbReference type="Pfam" id="PF01926">
    <property type="entry name" value="MMR_HSR1"/>
    <property type="match status" value="1"/>
</dbReference>
<dbReference type="InterPro" id="IPR050896">
    <property type="entry name" value="Mito_lipid_metab_GTPase"/>
</dbReference>
<dbReference type="STRING" id="688269.Theth_1208"/>
<dbReference type="RefSeq" id="WP_013932499.1">
    <property type="nucleotide sequence ID" value="NC_015707.1"/>
</dbReference>
<dbReference type="InterPro" id="IPR019988">
    <property type="entry name" value="GTP-bd_ribosome_bgen_YqeH"/>
</dbReference>
<proteinExistence type="predicted"/>
<dbReference type="InterPro" id="IPR006073">
    <property type="entry name" value="GTP-bd"/>
</dbReference>
<dbReference type="HOGENOM" id="CLU_017878_0_2_0"/>
<dbReference type="InterPro" id="IPR012381">
    <property type="entry name" value="EutP_PduV"/>
</dbReference>
<dbReference type="GO" id="GO:0006576">
    <property type="term" value="P:biogenic amine metabolic process"/>
    <property type="evidence" value="ECO:0007669"/>
    <property type="project" value="InterPro"/>
</dbReference>
<dbReference type="GO" id="GO:0005525">
    <property type="term" value="F:GTP binding"/>
    <property type="evidence" value="ECO:0007669"/>
    <property type="project" value="InterPro"/>
</dbReference>
<dbReference type="PANTHER" id="PTHR46434">
    <property type="entry name" value="GENETIC INTERACTOR OF PROHIBITINS 3, MITOCHONDRIAL"/>
    <property type="match status" value="1"/>
</dbReference>
<dbReference type="EMBL" id="CP002351">
    <property type="protein sequence ID" value="AEH51280.1"/>
    <property type="molecule type" value="Genomic_DNA"/>
</dbReference>
<evidence type="ECO:0000259" key="1">
    <source>
        <dbReference type="PROSITE" id="PS51721"/>
    </source>
</evidence>
<dbReference type="Pfam" id="PF21516">
    <property type="entry name" value="YqeH-like_C"/>
    <property type="match status" value="1"/>
</dbReference>
<dbReference type="PANTHER" id="PTHR46434:SF1">
    <property type="entry name" value="GENETIC INTERACTOR OF PROHIBITINS 3, MITOCHONDRIAL"/>
    <property type="match status" value="1"/>
</dbReference>
<feature type="domain" description="CP-type G" evidence="1">
    <location>
        <begin position="60"/>
        <end position="213"/>
    </location>
</feature>
<dbReference type="NCBIfam" id="TIGR03597">
    <property type="entry name" value="GTPase_YqeH"/>
    <property type="match status" value="1"/>
</dbReference>
<dbReference type="KEGG" id="tta:Theth_1208"/>
<dbReference type="InterPro" id="IPR027417">
    <property type="entry name" value="P-loop_NTPase"/>
</dbReference>
<dbReference type="InterPro" id="IPR048422">
    <property type="entry name" value="NOA1/YqeH-like_C"/>
</dbReference>
<organism evidence="2 3">
    <name type="scientific">Pseudothermotoga thermarum DSM 5069</name>
    <dbReference type="NCBI Taxonomy" id="688269"/>
    <lineage>
        <taxon>Bacteria</taxon>
        <taxon>Thermotogati</taxon>
        <taxon>Thermotogota</taxon>
        <taxon>Thermotogae</taxon>
        <taxon>Thermotogales</taxon>
        <taxon>Thermotogaceae</taxon>
        <taxon>Pseudothermotoga</taxon>
    </lineage>
</organism>
<sequence>MKCPGCGVELQHDDEYKPGYIPLEAFKKRKAEGKEILCQRCFWLKHYRKVKPVRIDQNVLESLEKVVKESELVVWIIDISDFEGSYDERIKKLLARKKVALVVNKIDLIPKAVKIDEIRSWLKTCVNVDDFEKIFLLSAEKNYGINSLYRFLEKFNKVCFVGVTNVGKSSIFNKLSGKKATVTSLPGTTLDIISAKLKDSQTKIFDTPGLITSQRLMDFLPVECQAEIWAVKKLSRMTFKPDKDNVLFVGGMCVFEFDFEGPFRPIFQFFASEKVKFHLTNITKKDQIWEKHYGKMLVPPCKSSQPSKEKVKWVERFFDLDIGQELSIAGLGWLSVRRGPFKVKVTLPETVLVKKRNALVNPYRNLRKEEQI</sequence>
<dbReference type="Proteomes" id="UP000006804">
    <property type="component" value="Chromosome"/>
</dbReference>
<dbReference type="Pfam" id="PF10662">
    <property type="entry name" value="PduV-EutP"/>
    <property type="match status" value="1"/>
</dbReference>
<dbReference type="PATRIC" id="fig|688269.3.peg.1245"/>
<evidence type="ECO:0000313" key="3">
    <source>
        <dbReference type="Proteomes" id="UP000006804"/>
    </source>
</evidence>
<dbReference type="SUPFAM" id="SSF52540">
    <property type="entry name" value="P-loop containing nucleoside triphosphate hydrolases"/>
    <property type="match status" value="1"/>
</dbReference>
<dbReference type="InterPro" id="IPR030378">
    <property type="entry name" value="G_CP_dom"/>
</dbReference>